<evidence type="ECO:0000313" key="2">
    <source>
        <dbReference type="Proteomes" id="UP000595743"/>
    </source>
</evidence>
<protein>
    <submittedName>
        <fullName evidence="1">Uncharacterized protein</fullName>
    </submittedName>
</protein>
<name>A0A7T3N7R9_9CAUD</name>
<gene>
    <name evidence="1" type="ORF">EVAN_42</name>
</gene>
<reference evidence="1 2" key="1">
    <citation type="submission" date="2020-09" db="EMBL/GenBank/DDBJ databases">
        <authorList>
            <person name="Kaiser E."/>
            <person name="Loertsher E."/>
            <person name="Boyd C."/>
            <person name="Allen K."/>
            <person name="Carter N."/>
            <person name="Sharma R."/>
            <person name="Flor S."/>
            <person name="Grose J."/>
        </authorList>
    </citation>
    <scope>NUCLEOTIDE SEQUENCE [LARGE SCALE GENOMIC DNA]</scope>
</reference>
<accession>A0A7T3N7R9</accession>
<dbReference type="EMBL" id="MW021752">
    <property type="protein sequence ID" value="QPX73923.1"/>
    <property type="molecule type" value="Genomic_DNA"/>
</dbReference>
<sequence>MEKYMGARSSEVQLLSTVLSVVAPASPQGGTFKLLSVAHR</sequence>
<organism evidence="1 2">
    <name type="scientific">Klebsiella phage vB_KpnM_BovinicusUrsus</name>
    <dbReference type="NCBI Taxonomy" id="2777352"/>
    <lineage>
        <taxon>Viruses</taxon>
        <taxon>Duplodnaviria</taxon>
        <taxon>Heunggongvirae</taxon>
        <taxon>Uroviricota</taxon>
        <taxon>Caudoviricetes</taxon>
        <taxon>Pantevenvirales</taxon>
        <taxon>Straboviridae</taxon>
        <taxon>Tevenvirinae</taxon>
        <taxon>Jiaodavirus</taxon>
        <taxon>Jiaodavirus jd18</taxon>
    </lineage>
</organism>
<proteinExistence type="predicted"/>
<dbReference type="Proteomes" id="UP000595743">
    <property type="component" value="Genome"/>
</dbReference>
<evidence type="ECO:0000313" key="1">
    <source>
        <dbReference type="EMBL" id="QPX73923.1"/>
    </source>
</evidence>